<evidence type="ECO:0008006" key="3">
    <source>
        <dbReference type="Google" id="ProtNLM"/>
    </source>
</evidence>
<dbReference type="RefSeq" id="WP_379993936.1">
    <property type="nucleotide sequence ID" value="NZ_JBHSGN010000024.1"/>
</dbReference>
<reference evidence="2" key="1">
    <citation type="journal article" date="2019" name="Int. J. Syst. Evol. Microbiol.">
        <title>The Global Catalogue of Microorganisms (GCM) 10K type strain sequencing project: providing services to taxonomists for standard genome sequencing and annotation.</title>
        <authorList>
            <consortium name="The Broad Institute Genomics Platform"/>
            <consortium name="The Broad Institute Genome Sequencing Center for Infectious Disease"/>
            <person name="Wu L."/>
            <person name="Ma J."/>
        </authorList>
    </citation>
    <scope>NUCLEOTIDE SEQUENCE [LARGE SCALE GENOMIC DNA]</scope>
    <source>
        <strain evidence="2">CCUG 66188</strain>
    </source>
</reference>
<dbReference type="EMBL" id="JBHSGN010000024">
    <property type="protein sequence ID" value="MFC4672733.1"/>
    <property type="molecule type" value="Genomic_DNA"/>
</dbReference>
<keyword evidence="2" id="KW-1185">Reference proteome</keyword>
<evidence type="ECO:0000313" key="2">
    <source>
        <dbReference type="Proteomes" id="UP001596023"/>
    </source>
</evidence>
<comment type="caution">
    <text evidence="1">The sequence shown here is derived from an EMBL/GenBank/DDBJ whole genome shotgun (WGS) entry which is preliminary data.</text>
</comment>
<organism evidence="1 2">
    <name type="scientific">Dysgonomonas termitidis</name>
    <dbReference type="NCBI Taxonomy" id="1516126"/>
    <lineage>
        <taxon>Bacteria</taxon>
        <taxon>Pseudomonadati</taxon>
        <taxon>Bacteroidota</taxon>
        <taxon>Bacteroidia</taxon>
        <taxon>Bacteroidales</taxon>
        <taxon>Dysgonomonadaceae</taxon>
        <taxon>Dysgonomonas</taxon>
    </lineage>
</organism>
<gene>
    <name evidence="1" type="ORF">ACFO6W_03395</name>
</gene>
<protein>
    <recommendedName>
        <fullName evidence="3">MjaI family restriction endonuclease</fullName>
    </recommendedName>
</protein>
<sequence length="191" mass="22502">MNEGSDQSRRRIAEIKNLREFLTKESVTKWMMRPFENNLNPGTAGAIGKCIDTLFRSIGSRILDFEGMYKIFGEQRQSMSGSEYLTFIHSSEEIIRDFLKIEELESKERYYKLETEFIRKQGYVLNERYVIRFPENPGSPDEEWVVSEFRTGRDNRIRPVHGFKIKKNGEPYARAQYIYLGSDDNCTLTRI</sequence>
<dbReference type="Proteomes" id="UP001596023">
    <property type="component" value="Unassembled WGS sequence"/>
</dbReference>
<proteinExistence type="predicted"/>
<name>A0ABV9KRY1_9BACT</name>
<accession>A0ABV9KRY1</accession>
<evidence type="ECO:0000313" key="1">
    <source>
        <dbReference type="EMBL" id="MFC4672733.1"/>
    </source>
</evidence>